<protein>
    <submittedName>
        <fullName evidence="4">Uncharacterized protein</fullName>
    </submittedName>
</protein>
<evidence type="ECO:0000256" key="2">
    <source>
        <dbReference type="SAM" id="MobiDB-lite"/>
    </source>
</evidence>
<keyword evidence="1" id="KW-0175">Coiled coil</keyword>
<evidence type="ECO:0000313" key="4">
    <source>
        <dbReference type="WBParaSite" id="SMUV_0001115201-mRNA-1"/>
    </source>
</evidence>
<accession>A0A0N5B1I5</accession>
<organism evidence="3 4">
    <name type="scientific">Syphacia muris</name>
    <dbReference type="NCBI Taxonomy" id="451379"/>
    <lineage>
        <taxon>Eukaryota</taxon>
        <taxon>Metazoa</taxon>
        <taxon>Ecdysozoa</taxon>
        <taxon>Nematoda</taxon>
        <taxon>Chromadorea</taxon>
        <taxon>Rhabditida</taxon>
        <taxon>Spirurina</taxon>
        <taxon>Oxyuridomorpha</taxon>
        <taxon>Oxyuroidea</taxon>
        <taxon>Oxyuridae</taxon>
        <taxon>Syphacia</taxon>
    </lineage>
</organism>
<feature type="region of interest" description="Disordered" evidence="2">
    <location>
        <begin position="193"/>
        <end position="214"/>
    </location>
</feature>
<name>A0A0N5B1I5_9BILA</name>
<reference evidence="4" key="1">
    <citation type="submission" date="2017-02" db="UniProtKB">
        <authorList>
            <consortium name="WormBaseParasite"/>
        </authorList>
    </citation>
    <scope>IDENTIFICATION</scope>
</reference>
<evidence type="ECO:0000313" key="3">
    <source>
        <dbReference type="Proteomes" id="UP000046393"/>
    </source>
</evidence>
<proteinExistence type="predicted"/>
<evidence type="ECO:0000256" key="1">
    <source>
        <dbReference type="SAM" id="Coils"/>
    </source>
</evidence>
<dbReference type="WBParaSite" id="SMUV_0001115201-mRNA-1">
    <property type="protein sequence ID" value="SMUV_0001115201-mRNA-1"/>
    <property type="gene ID" value="SMUV_0001115201"/>
</dbReference>
<keyword evidence="3" id="KW-1185">Reference proteome</keyword>
<dbReference type="Proteomes" id="UP000046393">
    <property type="component" value="Unplaced"/>
</dbReference>
<feature type="coiled-coil region" evidence="1">
    <location>
        <begin position="1"/>
        <end position="28"/>
    </location>
</feature>
<dbReference type="AlphaFoldDB" id="A0A0N5B1I5"/>
<sequence>MEDARDFIIRLEIEIEKAEESLKSDKEKSSHRTREPTEWPVFWGKFERNIDQRKDLSPADKLSCLLMFLEGPPLDNPDEIAKKLFCQLEHIPDTRRQLEPLPTFLAAETILQKIDAVGTEAGKTIASNMKLETGEETAKNGSNFIMAAVNTAYNVRKQFKSKEKSVENVAHLALETSDEERDDGRIQEIMEMQIPNREQPLSVYSGRGSQESAS</sequence>